<dbReference type="OrthoDB" id="4772576at2"/>
<dbReference type="RefSeq" id="WP_121252845.1">
    <property type="nucleotide sequence ID" value="NZ_RBIL01000001.1"/>
</dbReference>
<feature type="domain" description="DUF1707" evidence="1">
    <location>
        <begin position="4"/>
        <end position="56"/>
    </location>
</feature>
<comment type="caution">
    <text evidence="2">The sequence shown here is derived from an EMBL/GenBank/DDBJ whole genome shotgun (WGS) entry which is preliminary data.</text>
</comment>
<sequence>MDRTRASDTEREHVVRLLGAAAAEGRLTVEDLERRSGAAYAATTRGELAALVDDLPIAPIRPAPPPVHPPPAYPAAPPLLGCRPAMAGDLPFSIQWRGPANPRHAGGQVMEQIVPVFHEDGYEIVERRPDRLVLRRKGSDFAELMVRTGIVTPTTVTIAMADRGDHSLIEVYGVAPQRVRAALARLAT</sequence>
<accession>A0A660L5Q8</accession>
<dbReference type="PANTHER" id="PTHR40763">
    <property type="entry name" value="MEMBRANE PROTEIN-RELATED"/>
    <property type="match status" value="1"/>
</dbReference>
<dbReference type="PANTHER" id="PTHR40763:SF4">
    <property type="entry name" value="DUF1707 DOMAIN-CONTAINING PROTEIN"/>
    <property type="match status" value="1"/>
</dbReference>
<dbReference type="Pfam" id="PF08044">
    <property type="entry name" value="DUF1707"/>
    <property type="match status" value="1"/>
</dbReference>
<gene>
    <name evidence="2" type="ORF">C8N24_0118</name>
</gene>
<dbReference type="EMBL" id="RBIL01000001">
    <property type="protein sequence ID" value="RKQ90317.1"/>
    <property type="molecule type" value="Genomic_DNA"/>
</dbReference>
<dbReference type="InterPro" id="IPR012551">
    <property type="entry name" value="DUF1707_SHOCT-like"/>
</dbReference>
<keyword evidence="3" id="KW-1185">Reference proteome</keyword>
<dbReference type="Proteomes" id="UP000278962">
    <property type="component" value="Unassembled WGS sequence"/>
</dbReference>
<proteinExistence type="predicted"/>
<reference evidence="2 3" key="1">
    <citation type="submission" date="2018-10" db="EMBL/GenBank/DDBJ databases">
        <title>Genomic Encyclopedia of Archaeal and Bacterial Type Strains, Phase II (KMG-II): from individual species to whole genera.</title>
        <authorList>
            <person name="Goeker M."/>
        </authorList>
    </citation>
    <scope>NUCLEOTIDE SEQUENCE [LARGE SCALE GENOMIC DNA]</scope>
    <source>
        <strain evidence="2 3">DSM 14954</strain>
    </source>
</reference>
<evidence type="ECO:0000313" key="3">
    <source>
        <dbReference type="Proteomes" id="UP000278962"/>
    </source>
</evidence>
<name>A0A660L5Q8_9ACTN</name>
<dbReference type="AlphaFoldDB" id="A0A660L5Q8"/>
<organism evidence="2 3">
    <name type="scientific">Solirubrobacter pauli</name>
    <dbReference type="NCBI Taxonomy" id="166793"/>
    <lineage>
        <taxon>Bacteria</taxon>
        <taxon>Bacillati</taxon>
        <taxon>Actinomycetota</taxon>
        <taxon>Thermoleophilia</taxon>
        <taxon>Solirubrobacterales</taxon>
        <taxon>Solirubrobacteraceae</taxon>
        <taxon>Solirubrobacter</taxon>
    </lineage>
</organism>
<protein>
    <submittedName>
        <fullName evidence="2">Uncharacterized protein DUF1707</fullName>
    </submittedName>
</protein>
<evidence type="ECO:0000259" key="1">
    <source>
        <dbReference type="Pfam" id="PF08044"/>
    </source>
</evidence>
<evidence type="ECO:0000313" key="2">
    <source>
        <dbReference type="EMBL" id="RKQ90317.1"/>
    </source>
</evidence>